<evidence type="ECO:0000313" key="7">
    <source>
        <dbReference type="Proteomes" id="UP001157133"/>
    </source>
</evidence>
<dbReference type="PANTHER" id="PTHR30118">
    <property type="entry name" value="HTH-TYPE TRANSCRIPTIONAL REGULATOR LEUO-RELATED"/>
    <property type="match status" value="1"/>
</dbReference>
<keyword evidence="4" id="KW-0804">Transcription</keyword>
<dbReference type="Pfam" id="PF03466">
    <property type="entry name" value="LysR_substrate"/>
    <property type="match status" value="1"/>
</dbReference>
<gene>
    <name evidence="6" type="ORF">theurythT_09360</name>
</gene>
<dbReference type="InterPro" id="IPR005119">
    <property type="entry name" value="LysR_subst-bd"/>
</dbReference>
<name>A0ABQ6H1U7_9GAMM</name>
<dbReference type="SUPFAM" id="SSF53850">
    <property type="entry name" value="Periplasmic binding protein-like II"/>
    <property type="match status" value="1"/>
</dbReference>
<evidence type="ECO:0000259" key="5">
    <source>
        <dbReference type="PROSITE" id="PS50931"/>
    </source>
</evidence>
<feature type="domain" description="HTH lysR-type" evidence="5">
    <location>
        <begin position="4"/>
        <end position="61"/>
    </location>
</feature>
<evidence type="ECO:0000313" key="6">
    <source>
        <dbReference type="EMBL" id="GLX81484.1"/>
    </source>
</evidence>
<dbReference type="CDD" id="cd00090">
    <property type="entry name" value="HTH_ARSR"/>
    <property type="match status" value="1"/>
</dbReference>
<evidence type="ECO:0000256" key="1">
    <source>
        <dbReference type="ARBA" id="ARBA00009437"/>
    </source>
</evidence>
<protein>
    <submittedName>
        <fullName evidence="6">LysR family transcriptional regulator</fullName>
    </submittedName>
</protein>
<comment type="caution">
    <text evidence="6">The sequence shown here is derived from an EMBL/GenBank/DDBJ whole genome shotgun (WGS) entry which is preliminary data.</text>
</comment>
<dbReference type="RefSeq" id="WP_284206818.1">
    <property type="nucleotide sequence ID" value="NZ_BSSU01000004.1"/>
</dbReference>
<dbReference type="PANTHER" id="PTHR30118:SF15">
    <property type="entry name" value="TRANSCRIPTIONAL REGULATORY PROTEIN"/>
    <property type="match status" value="1"/>
</dbReference>
<evidence type="ECO:0000256" key="3">
    <source>
        <dbReference type="ARBA" id="ARBA00023125"/>
    </source>
</evidence>
<dbReference type="InterPro" id="IPR000847">
    <property type="entry name" value="LysR_HTH_N"/>
</dbReference>
<dbReference type="Proteomes" id="UP001157133">
    <property type="component" value="Unassembled WGS sequence"/>
</dbReference>
<dbReference type="SUPFAM" id="SSF46785">
    <property type="entry name" value="Winged helix' DNA-binding domain"/>
    <property type="match status" value="1"/>
</dbReference>
<dbReference type="PROSITE" id="PS50931">
    <property type="entry name" value="HTH_LYSR"/>
    <property type="match status" value="1"/>
</dbReference>
<dbReference type="EMBL" id="BSSU01000004">
    <property type="protein sequence ID" value="GLX81484.1"/>
    <property type="molecule type" value="Genomic_DNA"/>
</dbReference>
<keyword evidence="7" id="KW-1185">Reference proteome</keyword>
<comment type="similarity">
    <text evidence="1">Belongs to the LysR transcriptional regulatory family.</text>
</comment>
<evidence type="ECO:0000256" key="4">
    <source>
        <dbReference type="ARBA" id="ARBA00023163"/>
    </source>
</evidence>
<dbReference type="Gene3D" id="1.10.10.10">
    <property type="entry name" value="Winged helix-like DNA-binding domain superfamily/Winged helix DNA-binding domain"/>
    <property type="match status" value="1"/>
</dbReference>
<accession>A0ABQ6H1U7</accession>
<keyword evidence="2" id="KW-0805">Transcription regulation</keyword>
<dbReference type="Pfam" id="PF00126">
    <property type="entry name" value="HTH_1"/>
    <property type="match status" value="1"/>
</dbReference>
<organism evidence="6 7">
    <name type="scientific">Thalassotalea eurytherma</name>
    <dbReference type="NCBI Taxonomy" id="1144278"/>
    <lineage>
        <taxon>Bacteria</taxon>
        <taxon>Pseudomonadati</taxon>
        <taxon>Pseudomonadota</taxon>
        <taxon>Gammaproteobacteria</taxon>
        <taxon>Alteromonadales</taxon>
        <taxon>Colwelliaceae</taxon>
        <taxon>Thalassotalea</taxon>
    </lineage>
</organism>
<reference evidence="6 7" key="1">
    <citation type="submission" date="2023-03" db="EMBL/GenBank/DDBJ databases">
        <title>Draft genome sequence of Thalassotalea eurytherma JCM 18482T.</title>
        <authorList>
            <person name="Sawabe T."/>
        </authorList>
    </citation>
    <scope>NUCLEOTIDE SEQUENCE [LARGE SCALE GENOMIC DNA]</scope>
    <source>
        <strain evidence="6 7">JCM 18482</strain>
    </source>
</reference>
<dbReference type="InterPro" id="IPR050389">
    <property type="entry name" value="LysR-type_TF"/>
</dbReference>
<dbReference type="InterPro" id="IPR036390">
    <property type="entry name" value="WH_DNA-bd_sf"/>
</dbReference>
<proteinExistence type="inferred from homology"/>
<sequence>MNDLDIKQLKVLHLLLRESNVSKVAHILGISQQAVSEHLRKLRNTFGDQLFIRKSNGLIATPFAESLAPEVGRIINSIEKLVEPKEFNPTTVKSIFRICATDYAQAVVLPKFLASIRSQAPNLKVIVQDIEIDNLSNLMDRGDIDLVISFPRFLPQKYPMATLFTENHKCVVNKKHPRANEIWSIEDVAKHPQLIVSPKRANLVGSADDYFEERGYKRNIVMTLPFFSSTADCVASTDLLAFLPSKLLNHSNLHKVKCDINLPSFDVVIAWHQRSDKDQLNKWVRDKIMEIVY</sequence>
<dbReference type="InterPro" id="IPR011991">
    <property type="entry name" value="ArsR-like_HTH"/>
</dbReference>
<keyword evidence="3" id="KW-0238">DNA-binding</keyword>
<dbReference type="Gene3D" id="3.40.190.10">
    <property type="entry name" value="Periplasmic binding protein-like II"/>
    <property type="match status" value="2"/>
</dbReference>
<dbReference type="InterPro" id="IPR036388">
    <property type="entry name" value="WH-like_DNA-bd_sf"/>
</dbReference>
<dbReference type="PRINTS" id="PR00039">
    <property type="entry name" value="HTHLYSR"/>
</dbReference>
<evidence type="ECO:0000256" key="2">
    <source>
        <dbReference type="ARBA" id="ARBA00023015"/>
    </source>
</evidence>